<dbReference type="InterPro" id="IPR001138">
    <property type="entry name" value="Zn2Cys6_DnaBD"/>
</dbReference>
<dbReference type="SUPFAM" id="SSF57701">
    <property type="entry name" value="Zn2/Cys6 DNA-binding domain"/>
    <property type="match status" value="1"/>
</dbReference>
<dbReference type="InterPro" id="IPR036864">
    <property type="entry name" value="Zn2-C6_fun-type_DNA-bd_sf"/>
</dbReference>
<evidence type="ECO:0000313" key="4">
    <source>
        <dbReference type="Proteomes" id="UP001150238"/>
    </source>
</evidence>
<feature type="compositionally biased region" description="Polar residues" evidence="1">
    <location>
        <begin position="76"/>
        <end position="89"/>
    </location>
</feature>
<dbReference type="CDD" id="cd00067">
    <property type="entry name" value="GAL4"/>
    <property type="match status" value="1"/>
</dbReference>
<dbReference type="Gene3D" id="4.10.240.10">
    <property type="entry name" value="Zn(2)-C6 fungal-type DNA-binding domain"/>
    <property type="match status" value="1"/>
</dbReference>
<evidence type="ECO:0000259" key="2">
    <source>
        <dbReference type="PROSITE" id="PS50048"/>
    </source>
</evidence>
<gene>
    <name evidence="3" type="ORF">C8J55DRAFT_520889</name>
</gene>
<dbReference type="GO" id="GO:0008270">
    <property type="term" value="F:zinc ion binding"/>
    <property type="evidence" value="ECO:0007669"/>
    <property type="project" value="InterPro"/>
</dbReference>
<proteinExistence type="predicted"/>
<dbReference type="Proteomes" id="UP001150238">
    <property type="component" value="Unassembled WGS sequence"/>
</dbReference>
<organism evidence="3 4">
    <name type="scientific">Lentinula lateritia</name>
    <dbReference type="NCBI Taxonomy" id="40482"/>
    <lineage>
        <taxon>Eukaryota</taxon>
        <taxon>Fungi</taxon>
        <taxon>Dikarya</taxon>
        <taxon>Basidiomycota</taxon>
        <taxon>Agaricomycotina</taxon>
        <taxon>Agaricomycetes</taxon>
        <taxon>Agaricomycetidae</taxon>
        <taxon>Agaricales</taxon>
        <taxon>Marasmiineae</taxon>
        <taxon>Omphalotaceae</taxon>
        <taxon>Lentinula</taxon>
    </lineage>
</organism>
<evidence type="ECO:0000256" key="1">
    <source>
        <dbReference type="SAM" id="MobiDB-lite"/>
    </source>
</evidence>
<evidence type="ECO:0000313" key="3">
    <source>
        <dbReference type="EMBL" id="KAJ4471741.1"/>
    </source>
</evidence>
<sequence length="573" mass="63888">MNENQQTQRKKPPACDYCKARRVICHAQSEGPCPRCVEKGVPCTTSAPAARRRRRTKAEMQEERMKKANKKADLTLRTSGLETSLTQPNEGPARHLGAPRPIPPSLNLSTELVAELIQIFRILPQSLHPIIPLDELESSLRLASWSLASLPPQLRVLAQIIITLASFFSTNAAIVGPGGCGPEVTGIALSKAPLKEPAVPDLREYGVRRKPVCYQLWAEALSLAHQQGITAYVSRETAACCWLLDFLECRFSGEGVSTYASAYNSHLRCLAETNDSAIPGGAADIPETSILYRAHMMHDAVYAITSRRSIPFSHQDELLISGPCTTTLEQLLQEFSSNVSNKQLFLSMNAFASHTIRLARESSERLTGVYARRQPLDEVFLASHFASLDLMHSILLAERDRALWVVDDPTESHFIRSCAYALHISWGCLVLNLYELLLDRVNNSLCDFDLSFHSAVPSATDYDPREWLKLHFSRVRQMALSVAVGISEALKDVPCISRVTHLHFEELEKWAKLLLGEVGTVIINRSDRLRALQCYRDAMKIAGFSWANRSAGLVEIIDEHLAESQDFILRKAH</sequence>
<dbReference type="PROSITE" id="PS00463">
    <property type="entry name" value="ZN2_CY6_FUNGAL_1"/>
    <property type="match status" value="1"/>
</dbReference>
<name>A0A9W9DI65_9AGAR</name>
<protein>
    <recommendedName>
        <fullName evidence="2">Zn(2)-C6 fungal-type domain-containing protein</fullName>
    </recommendedName>
</protein>
<feature type="region of interest" description="Disordered" evidence="1">
    <location>
        <begin position="47"/>
        <end position="100"/>
    </location>
</feature>
<reference evidence="3" key="2">
    <citation type="journal article" date="2023" name="Proc. Natl. Acad. Sci. U.S.A.">
        <title>A global phylogenomic analysis of the shiitake genus Lentinula.</title>
        <authorList>
            <person name="Sierra-Patev S."/>
            <person name="Min B."/>
            <person name="Naranjo-Ortiz M."/>
            <person name="Looney B."/>
            <person name="Konkel Z."/>
            <person name="Slot J.C."/>
            <person name="Sakamoto Y."/>
            <person name="Steenwyk J.L."/>
            <person name="Rokas A."/>
            <person name="Carro J."/>
            <person name="Camarero S."/>
            <person name="Ferreira P."/>
            <person name="Molpeceres G."/>
            <person name="Ruiz-Duenas F.J."/>
            <person name="Serrano A."/>
            <person name="Henrissat B."/>
            <person name="Drula E."/>
            <person name="Hughes K.W."/>
            <person name="Mata J.L."/>
            <person name="Ishikawa N.K."/>
            <person name="Vargas-Isla R."/>
            <person name="Ushijima S."/>
            <person name="Smith C.A."/>
            <person name="Donoghue J."/>
            <person name="Ahrendt S."/>
            <person name="Andreopoulos W."/>
            <person name="He G."/>
            <person name="LaButti K."/>
            <person name="Lipzen A."/>
            <person name="Ng V."/>
            <person name="Riley R."/>
            <person name="Sandor L."/>
            <person name="Barry K."/>
            <person name="Martinez A.T."/>
            <person name="Xiao Y."/>
            <person name="Gibbons J.G."/>
            <person name="Terashima K."/>
            <person name="Grigoriev I.V."/>
            <person name="Hibbett D."/>
        </authorList>
    </citation>
    <scope>NUCLEOTIDE SEQUENCE</scope>
    <source>
        <strain evidence="3">Sp2 HRB7682 ss15</strain>
    </source>
</reference>
<dbReference type="GO" id="GO:0000981">
    <property type="term" value="F:DNA-binding transcription factor activity, RNA polymerase II-specific"/>
    <property type="evidence" value="ECO:0007669"/>
    <property type="project" value="InterPro"/>
</dbReference>
<accession>A0A9W9DI65</accession>
<feature type="domain" description="Zn(2)-C6 fungal-type" evidence="2">
    <location>
        <begin position="14"/>
        <end position="45"/>
    </location>
</feature>
<dbReference type="PROSITE" id="PS50048">
    <property type="entry name" value="ZN2_CY6_FUNGAL_2"/>
    <property type="match status" value="1"/>
</dbReference>
<feature type="compositionally biased region" description="Basic and acidic residues" evidence="1">
    <location>
        <begin position="57"/>
        <end position="74"/>
    </location>
</feature>
<reference evidence="3" key="1">
    <citation type="submission" date="2022-08" db="EMBL/GenBank/DDBJ databases">
        <authorList>
            <consortium name="DOE Joint Genome Institute"/>
            <person name="Min B."/>
            <person name="Riley R."/>
            <person name="Sierra-Patev S."/>
            <person name="Naranjo-Ortiz M."/>
            <person name="Looney B."/>
            <person name="Konkel Z."/>
            <person name="Slot J.C."/>
            <person name="Sakamoto Y."/>
            <person name="Steenwyk J.L."/>
            <person name="Rokas A."/>
            <person name="Carro J."/>
            <person name="Camarero S."/>
            <person name="Ferreira P."/>
            <person name="Molpeceres G."/>
            <person name="Ruiz-Duenas F.J."/>
            <person name="Serrano A."/>
            <person name="Henrissat B."/>
            <person name="Drula E."/>
            <person name="Hughes K.W."/>
            <person name="Mata J.L."/>
            <person name="Ishikawa N.K."/>
            <person name="Vargas-Isla R."/>
            <person name="Ushijima S."/>
            <person name="Smith C.A."/>
            <person name="Ahrendt S."/>
            <person name="Andreopoulos W."/>
            <person name="He G."/>
            <person name="Labutti K."/>
            <person name="Lipzen A."/>
            <person name="Ng V."/>
            <person name="Sandor L."/>
            <person name="Barry K."/>
            <person name="Martinez A.T."/>
            <person name="Xiao Y."/>
            <person name="Gibbons J.G."/>
            <person name="Terashima K."/>
            <person name="Hibbett D.S."/>
            <person name="Grigoriev I.V."/>
        </authorList>
    </citation>
    <scope>NUCLEOTIDE SEQUENCE</scope>
    <source>
        <strain evidence="3">Sp2 HRB7682 ss15</strain>
    </source>
</reference>
<dbReference type="EMBL" id="JANVFS010000028">
    <property type="protein sequence ID" value="KAJ4471741.1"/>
    <property type="molecule type" value="Genomic_DNA"/>
</dbReference>
<comment type="caution">
    <text evidence="3">The sequence shown here is derived from an EMBL/GenBank/DDBJ whole genome shotgun (WGS) entry which is preliminary data.</text>
</comment>
<dbReference type="AlphaFoldDB" id="A0A9W9DI65"/>